<feature type="compositionally biased region" description="Polar residues" evidence="1">
    <location>
        <begin position="317"/>
        <end position="334"/>
    </location>
</feature>
<evidence type="ECO:0000313" key="2">
    <source>
        <dbReference type="EnsemblMetazoa" id="AALFPA23_022833.P33909"/>
    </source>
</evidence>
<sequence length="387" mass="43420">MTDRNNDQPSSSHALKPIQTSNTSRKSPITLSQKRTDLADYKTRPSTVKIRTENLRISPSGYTFERIMPRKQKITDTTGNELEMDPSISKPSIHKNLQEKAPHTGPVAESISNSENSDADDQMDNLQEKAPHTGPVAENISNSENSDADDQMDNLLWTTDDDDDDDDFQAVEHISGASESDDDVCLENYAPQMNQKECSCGLADENETLRLKVASLENKIKLRAAALRKKLDVLDNSNNRLQRALTSKLLPPSREPFTSIEGFPSVQTLLKMSIEAKDSDYLFVKFLMNALWVDGFVGRCLSERTSNNPKGRPSNKLLETQSNGDCPTNENSGPASRIPLERTRVEYVRDRLYERRLFLDDSRVVAAQVATTYKKLMHAVIANSTRR</sequence>
<name>A0ABM1ZYM3_AEDAL</name>
<feature type="region of interest" description="Disordered" evidence="1">
    <location>
        <begin position="98"/>
        <end position="149"/>
    </location>
</feature>
<protein>
    <recommendedName>
        <fullName evidence="4">BEN domain-containing protein</fullName>
    </recommendedName>
</protein>
<evidence type="ECO:0000313" key="3">
    <source>
        <dbReference type="Proteomes" id="UP000069940"/>
    </source>
</evidence>
<proteinExistence type="predicted"/>
<dbReference type="RefSeq" id="XP_062698537.1">
    <property type="nucleotide sequence ID" value="XM_062842553.1"/>
</dbReference>
<feature type="region of interest" description="Disordered" evidence="1">
    <location>
        <begin position="1"/>
        <end position="45"/>
    </location>
</feature>
<feature type="compositionally biased region" description="Polar residues" evidence="1">
    <location>
        <begin position="7"/>
        <end position="33"/>
    </location>
</feature>
<reference evidence="3" key="1">
    <citation type="journal article" date="2015" name="Proc. Natl. Acad. Sci. U.S.A.">
        <title>Genome sequence of the Asian Tiger mosquito, Aedes albopictus, reveals insights into its biology, genetics, and evolution.</title>
        <authorList>
            <person name="Chen X.G."/>
            <person name="Jiang X."/>
            <person name="Gu J."/>
            <person name="Xu M."/>
            <person name="Wu Y."/>
            <person name="Deng Y."/>
            <person name="Zhang C."/>
            <person name="Bonizzoni M."/>
            <person name="Dermauw W."/>
            <person name="Vontas J."/>
            <person name="Armbruster P."/>
            <person name="Huang X."/>
            <person name="Yang Y."/>
            <person name="Zhang H."/>
            <person name="He W."/>
            <person name="Peng H."/>
            <person name="Liu Y."/>
            <person name="Wu K."/>
            <person name="Chen J."/>
            <person name="Lirakis M."/>
            <person name="Topalis P."/>
            <person name="Van Leeuwen T."/>
            <person name="Hall A.B."/>
            <person name="Jiang X."/>
            <person name="Thorpe C."/>
            <person name="Mueller R.L."/>
            <person name="Sun C."/>
            <person name="Waterhouse R.M."/>
            <person name="Yan G."/>
            <person name="Tu Z.J."/>
            <person name="Fang X."/>
            <person name="James A.A."/>
        </authorList>
    </citation>
    <scope>NUCLEOTIDE SEQUENCE [LARGE SCALE GENOMIC DNA]</scope>
    <source>
        <strain evidence="3">Foshan</strain>
    </source>
</reference>
<keyword evidence="3" id="KW-1185">Reference proteome</keyword>
<feature type="compositionally biased region" description="Basic and acidic residues" evidence="1">
    <location>
        <begin position="34"/>
        <end position="43"/>
    </location>
</feature>
<evidence type="ECO:0000256" key="1">
    <source>
        <dbReference type="SAM" id="MobiDB-lite"/>
    </source>
</evidence>
<organism evidence="2 3">
    <name type="scientific">Aedes albopictus</name>
    <name type="common">Asian tiger mosquito</name>
    <name type="synonym">Stegomyia albopicta</name>
    <dbReference type="NCBI Taxonomy" id="7160"/>
    <lineage>
        <taxon>Eukaryota</taxon>
        <taxon>Metazoa</taxon>
        <taxon>Ecdysozoa</taxon>
        <taxon>Arthropoda</taxon>
        <taxon>Hexapoda</taxon>
        <taxon>Insecta</taxon>
        <taxon>Pterygota</taxon>
        <taxon>Neoptera</taxon>
        <taxon>Endopterygota</taxon>
        <taxon>Diptera</taxon>
        <taxon>Nematocera</taxon>
        <taxon>Culicoidea</taxon>
        <taxon>Culicidae</taxon>
        <taxon>Culicinae</taxon>
        <taxon>Aedini</taxon>
        <taxon>Aedes</taxon>
        <taxon>Stegomyia</taxon>
    </lineage>
</organism>
<dbReference type="GeneID" id="134284168"/>
<dbReference type="Proteomes" id="UP000069940">
    <property type="component" value="Unassembled WGS sequence"/>
</dbReference>
<accession>A0ABM1ZYM3</accession>
<feature type="region of interest" description="Disordered" evidence="1">
    <location>
        <begin position="303"/>
        <end position="338"/>
    </location>
</feature>
<reference evidence="2" key="2">
    <citation type="submission" date="2025-05" db="UniProtKB">
        <authorList>
            <consortium name="EnsemblMetazoa"/>
        </authorList>
    </citation>
    <scope>IDENTIFICATION</scope>
    <source>
        <strain evidence="2">Foshan</strain>
    </source>
</reference>
<dbReference type="EnsemblMetazoa" id="AALFPA23_022833.R33909">
    <property type="protein sequence ID" value="AALFPA23_022833.P33909"/>
    <property type="gene ID" value="AALFPA23_022833"/>
</dbReference>
<evidence type="ECO:0008006" key="4">
    <source>
        <dbReference type="Google" id="ProtNLM"/>
    </source>
</evidence>